<evidence type="ECO:0000259" key="1">
    <source>
        <dbReference type="Pfam" id="PF01243"/>
    </source>
</evidence>
<evidence type="ECO:0000313" key="3">
    <source>
        <dbReference type="Proteomes" id="UP001597114"/>
    </source>
</evidence>
<sequence>MVTGEAIMARKFAELMFTRAVRAAQARYGGRADRLLTAADPRDRLGPDEVEFLQTRDGFHLATVGETGWPYVQFRGGPPGFLQVLDERTIAWADFRGNRQYVSTGNLDPAGDARVAIIAMDHARQLRIKLLGTARIIDADADPELTARVTVPGYRAVVERVVVVELAAFDWNCPQHITPRYTADELRDVVAPLVAELEQLRAENARLRSAAQDAPVRAR</sequence>
<reference evidence="3" key="1">
    <citation type="journal article" date="2019" name="Int. J. Syst. Evol. Microbiol.">
        <title>The Global Catalogue of Microorganisms (GCM) 10K type strain sequencing project: providing services to taxonomists for standard genome sequencing and annotation.</title>
        <authorList>
            <consortium name="The Broad Institute Genomics Platform"/>
            <consortium name="The Broad Institute Genome Sequencing Center for Infectious Disease"/>
            <person name="Wu L."/>
            <person name="Ma J."/>
        </authorList>
    </citation>
    <scope>NUCLEOTIDE SEQUENCE [LARGE SCALE GENOMIC DNA]</scope>
    <source>
        <strain evidence="3">CCM 7043</strain>
    </source>
</reference>
<dbReference type="EMBL" id="JBHUCO010000086">
    <property type="protein sequence ID" value="MFD1524539.1"/>
    <property type="molecule type" value="Genomic_DNA"/>
</dbReference>
<dbReference type="RefSeq" id="WP_344730662.1">
    <property type="nucleotide sequence ID" value="NZ_BAAAUS010000070.1"/>
</dbReference>
<gene>
    <name evidence="2" type="ORF">ACFSJD_44150</name>
</gene>
<accession>A0ABW4FAT2</accession>
<proteinExistence type="predicted"/>
<dbReference type="Proteomes" id="UP001597114">
    <property type="component" value="Unassembled WGS sequence"/>
</dbReference>
<dbReference type="Pfam" id="PF01243">
    <property type="entry name" value="PNPOx_N"/>
    <property type="match status" value="1"/>
</dbReference>
<feature type="domain" description="Pyridoxamine 5'-phosphate oxidase N-terminal" evidence="1">
    <location>
        <begin position="50"/>
        <end position="145"/>
    </location>
</feature>
<comment type="caution">
    <text evidence="2">The sequence shown here is derived from an EMBL/GenBank/DDBJ whole genome shotgun (WGS) entry which is preliminary data.</text>
</comment>
<dbReference type="InterPro" id="IPR012349">
    <property type="entry name" value="Split_barrel_FMN-bd"/>
</dbReference>
<protein>
    <submittedName>
        <fullName evidence="2">Pyridoxamine 5'-phosphate oxidase family protein</fullName>
    </submittedName>
</protein>
<dbReference type="InterPro" id="IPR011576">
    <property type="entry name" value="Pyridox_Oxase_N"/>
</dbReference>
<dbReference type="Gene3D" id="2.30.110.10">
    <property type="entry name" value="Electron Transport, Fmn-binding Protein, Chain A"/>
    <property type="match status" value="1"/>
</dbReference>
<evidence type="ECO:0000313" key="2">
    <source>
        <dbReference type="EMBL" id="MFD1524539.1"/>
    </source>
</evidence>
<keyword evidence="3" id="KW-1185">Reference proteome</keyword>
<organism evidence="2 3">
    <name type="scientific">Pseudonocardia yunnanensis</name>
    <dbReference type="NCBI Taxonomy" id="58107"/>
    <lineage>
        <taxon>Bacteria</taxon>
        <taxon>Bacillati</taxon>
        <taxon>Actinomycetota</taxon>
        <taxon>Actinomycetes</taxon>
        <taxon>Pseudonocardiales</taxon>
        <taxon>Pseudonocardiaceae</taxon>
        <taxon>Pseudonocardia</taxon>
    </lineage>
</organism>
<name>A0ABW4FAT2_9PSEU</name>
<dbReference type="PANTHER" id="PTHR42815">
    <property type="entry name" value="FAD-BINDING, PUTATIVE (AFU_ORTHOLOGUE AFUA_6G07600)-RELATED"/>
    <property type="match status" value="1"/>
</dbReference>
<dbReference type="PANTHER" id="PTHR42815:SF2">
    <property type="entry name" value="FAD-BINDING, PUTATIVE (AFU_ORTHOLOGUE AFUA_6G07600)-RELATED"/>
    <property type="match status" value="1"/>
</dbReference>
<dbReference type="SUPFAM" id="SSF50475">
    <property type="entry name" value="FMN-binding split barrel"/>
    <property type="match status" value="1"/>
</dbReference>